<reference evidence="2" key="1">
    <citation type="journal article" date="2019" name="Environ. Microbiol.">
        <title>Fungal ecological strategies reflected in gene transcription - a case study of two litter decomposers.</title>
        <authorList>
            <person name="Barbi F."/>
            <person name="Kohler A."/>
            <person name="Barry K."/>
            <person name="Baskaran P."/>
            <person name="Daum C."/>
            <person name="Fauchery L."/>
            <person name="Ihrmark K."/>
            <person name="Kuo A."/>
            <person name="LaButti K."/>
            <person name="Lipzen A."/>
            <person name="Morin E."/>
            <person name="Grigoriev I.V."/>
            <person name="Henrissat B."/>
            <person name="Lindahl B."/>
            <person name="Martin F."/>
        </authorList>
    </citation>
    <scope>NUCLEOTIDE SEQUENCE</scope>
    <source>
        <strain evidence="2">JB14</strain>
    </source>
</reference>
<evidence type="ECO:0000313" key="3">
    <source>
        <dbReference type="Proteomes" id="UP000799118"/>
    </source>
</evidence>
<protein>
    <submittedName>
        <fullName evidence="2">Uncharacterized protein</fullName>
    </submittedName>
</protein>
<gene>
    <name evidence="2" type="ORF">BT96DRAFT_821548</name>
</gene>
<sequence length="222" mass="25194">ERFPRESSSSLYNLLTYKDPEETILTETGKLAQPKDRSATFYRAQIIHYGIQDYKTKGAAKRHLLRAFDANHQLKVPENILLIERELKAEYDEVKAEVESVIEESRQEIRIENERKQQVKSSRKNMDTLGGNDIGAMAKRLSDTALKNAIKIMPEGDLRKIVGKVVKNLPELRDAIEMHVSKSERPATKSNKGKSKATKVCFSQSISTILNSLSSTYSRARI</sequence>
<dbReference type="OrthoDB" id="4121058at2759"/>
<keyword evidence="1" id="KW-0175">Coiled coil</keyword>
<name>A0A6A4HM06_9AGAR</name>
<feature type="non-terminal residue" evidence="2">
    <location>
        <position position="1"/>
    </location>
</feature>
<evidence type="ECO:0000256" key="1">
    <source>
        <dbReference type="SAM" id="Coils"/>
    </source>
</evidence>
<proteinExistence type="predicted"/>
<dbReference type="Proteomes" id="UP000799118">
    <property type="component" value="Unassembled WGS sequence"/>
</dbReference>
<evidence type="ECO:0000313" key="2">
    <source>
        <dbReference type="EMBL" id="KAE9398760.1"/>
    </source>
</evidence>
<organism evidence="2 3">
    <name type="scientific">Gymnopus androsaceus JB14</name>
    <dbReference type="NCBI Taxonomy" id="1447944"/>
    <lineage>
        <taxon>Eukaryota</taxon>
        <taxon>Fungi</taxon>
        <taxon>Dikarya</taxon>
        <taxon>Basidiomycota</taxon>
        <taxon>Agaricomycotina</taxon>
        <taxon>Agaricomycetes</taxon>
        <taxon>Agaricomycetidae</taxon>
        <taxon>Agaricales</taxon>
        <taxon>Marasmiineae</taxon>
        <taxon>Omphalotaceae</taxon>
        <taxon>Gymnopus</taxon>
    </lineage>
</organism>
<feature type="coiled-coil region" evidence="1">
    <location>
        <begin position="84"/>
        <end position="122"/>
    </location>
</feature>
<keyword evidence="3" id="KW-1185">Reference proteome</keyword>
<dbReference type="EMBL" id="ML769478">
    <property type="protein sequence ID" value="KAE9398760.1"/>
    <property type="molecule type" value="Genomic_DNA"/>
</dbReference>
<accession>A0A6A4HM06</accession>
<dbReference type="AlphaFoldDB" id="A0A6A4HM06"/>